<feature type="region of interest" description="Disordered" evidence="1">
    <location>
        <begin position="53"/>
        <end position="73"/>
    </location>
</feature>
<evidence type="ECO:0000313" key="2">
    <source>
        <dbReference type="EMBL" id="KAK3945317.1"/>
    </source>
</evidence>
<organism evidence="2 3">
    <name type="scientific">Diplogelasinospora grovesii</name>
    <dbReference type="NCBI Taxonomy" id="303347"/>
    <lineage>
        <taxon>Eukaryota</taxon>
        <taxon>Fungi</taxon>
        <taxon>Dikarya</taxon>
        <taxon>Ascomycota</taxon>
        <taxon>Pezizomycotina</taxon>
        <taxon>Sordariomycetes</taxon>
        <taxon>Sordariomycetidae</taxon>
        <taxon>Sordariales</taxon>
        <taxon>Diplogelasinosporaceae</taxon>
        <taxon>Diplogelasinospora</taxon>
    </lineage>
</organism>
<comment type="caution">
    <text evidence="2">The sequence shown here is derived from an EMBL/GenBank/DDBJ whole genome shotgun (WGS) entry which is preliminary data.</text>
</comment>
<evidence type="ECO:0000313" key="3">
    <source>
        <dbReference type="Proteomes" id="UP001303473"/>
    </source>
</evidence>
<accession>A0AAN6S8U1</accession>
<name>A0AAN6S8U1_9PEZI</name>
<keyword evidence="3" id="KW-1185">Reference proteome</keyword>
<dbReference type="Proteomes" id="UP001303473">
    <property type="component" value="Unassembled WGS sequence"/>
</dbReference>
<gene>
    <name evidence="2" type="ORF">QBC46DRAFT_115758</name>
</gene>
<proteinExistence type="predicted"/>
<feature type="compositionally biased region" description="Polar residues" evidence="1">
    <location>
        <begin position="188"/>
        <end position="198"/>
    </location>
</feature>
<protein>
    <submittedName>
        <fullName evidence="2">Uncharacterized protein</fullName>
    </submittedName>
</protein>
<evidence type="ECO:0000256" key="1">
    <source>
        <dbReference type="SAM" id="MobiDB-lite"/>
    </source>
</evidence>
<feature type="compositionally biased region" description="Basic and acidic residues" evidence="1">
    <location>
        <begin position="56"/>
        <end position="71"/>
    </location>
</feature>
<reference evidence="3" key="1">
    <citation type="journal article" date="2023" name="Mol. Phylogenet. Evol.">
        <title>Genome-scale phylogeny and comparative genomics of the fungal order Sordariales.</title>
        <authorList>
            <person name="Hensen N."/>
            <person name="Bonometti L."/>
            <person name="Westerberg I."/>
            <person name="Brannstrom I.O."/>
            <person name="Guillou S."/>
            <person name="Cros-Aarteil S."/>
            <person name="Calhoun S."/>
            <person name="Haridas S."/>
            <person name="Kuo A."/>
            <person name="Mondo S."/>
            <person name="Pangilinan J."/>
            <person name="Riley R."/>
            <person name="LaButti K."/>
            <person name="Andreopoulos B."/>
            <person name="Lipzen A."/>
            <person name="Chen C."/>
            <person name="Yan M."/>
            <person name="Daum C."/>
            <person name="Ng V."/>
            <person name="Clum A."/>
            <person name="Steindorff A."/>
            <person name="Ohm R.A."/>
            <person name="Martin F."/>
            <person name="Silar P."/>
            <person name="Natvig D.O."/>
            <person name="Lalanne C."/>
            <person name="Gautier V."/>
            <person name="Ament-Velasquez S.L."/>
            <person name="Kruys A."/>
            <person name="Hutchinson M.I."/>
            <person name="Powell A.J."/>
            <person name="Barry K."/>
            <person name="Miller A.N."/>
            <person name="Grigoriev I.V."/>
            <person name="Debuchy R."/>
            <person name="Gladieux P."/>
            <person name="Hiltunen Thoren M."/>
            <person name="Johannesson H."/>
        </authorList>
    </citation>
    <scope>NUCLEOTIDE SEQUENCE [LARGE SCALE GENOMIC DNA]</scope>
    <source>
        <strain evidence="3">CBS 340.73</strain>
    </source>
</reference>
<sequence length="210" mass="23231">MPPGSGSEEVAWPRESLGRRSFWERAVQSACSHSEIRLSGTCMTRYVVQSAAAPRDSARGRQRHADSPDKKTTKKTFWEIDTAGFFSTAIQFTSCNVGGVFVPYTYTVHLTGRWVHPKVCFSGSIQSNGSIPSYSSFLDMVVQVFFAQCLAQVNGSAPLPPPARRPPFPPAAQKECVCLVCLTKLRSQGQSESLQTPPSFRPQKERKKEK</sequence>
<dbReference type="AlphaFoldDB" id="A0AAN6S8U1"/>
<dbReference type="EMBL" id="MU853755">
    <property type="protein sequence ID" value="KAK3945317.1"/>
    <property type="molecule type" value="Genomic_DNA"/>
</dbReference>
<feature type="region of interest" description="Disordered" evidence="1">
    <location>
        <begin position="188"/>
        <end position="210"/>
    </location>
</feature>